<comment type="subcellular location">
    <subcellularLocation>
        <location evidence="1">Membrane</location>
        <topology evidence="1">Multi-pass membrane protein</topology>
    </subcellularLocation>
</comment>
<feature type="transmembrane region" description="Helical" evidence="5">
    <location>
        <begin position="207"/>
        <end position="231"/>
    </location>
</feature>
<feature type="transmembrane region" description="Helical" evidence="5">
    <location>
        <begin position="334"/>
        <end position="355"/>
    </location>
</feature>
<feature type="transmembrane region" description="Helical" evidence="5">
    <location>
        <begin position="429"/>
        <end position="450"/>
    </location>
</feature>
<dbReference type="PANTHER" id="PTHR23502:SF5">
    <property type="entry name" value="QUINIDINE RESISTANCE PROTEIN 3"/>
    <property type="match status" value="1"/>
</dbReference>
<accession>A0A397VQA7</accession>
<organism evidence="6 7">
    <name type="scientific">Gigaspora rosea</name>
    <dbReference type="NCBI Taxonomy" id="44941"/>
    <lineage>
        <taxon>Eukaryota</taxon>
        <taxon>Fungi</taxon>
        <taxon>Fungi incertae sedis</taxon>
        <taxon>Mucoromycota</taxon>
        <taxon>Glomeromycotina</taxon>
        <taxon>Glomeromycetes</taxon>
        <taxon>Diversisporales</taxon>
        <taxon>Gigasporaceae</taxon>
        <taxon>Gigaspora</taxon>
    </lineage>
</organism>
<feature type="transmembrane region" description="Helical" evidence="5">
    <location>
        <begin position="73"/>
        <end position="94"/>
    </location>
</feature>
<feature type="transmembrane region" description="Helical" evidence="5">
    <location>
        <begin position="252"/>
        <end position="274"/>
    </location>
</feature>
<evidence type="ECO:0000256" key="2">
    <source>
        <dbReference type="ARBA" id="ARBA00022692"/>
    </source>
</evidence>
<comment type="caution">
    <text evidence="6">The sequence shown here is derived from an EMBL/GenBank/DDBJ whole genome shotgun (WGS) entry which is preliminary data.</text>
</comment>
<sequence length="463" mass="51528">MSKENSTNILDSKDRVLKLESVSLETSLEIEKVSHEICVQSINKNEANDNTIVNGNLNNNIDDPMNWSSKKKWLVLVIITIAGISMPIGGSINFPALVVMQKEFNASNLIIDAFGNIHRSNSVVFGAYSDKLATTKKVYVASFLVFILAAVVCAIAKSIRLLVVMRSIQALANSAILPLCAGVISDIYIPICPSFGGFIAQYLGWRWIFWILAIFGGVIFFLILFFLPETFNPTFLISNPNLRFNPLSPLKLLKYPNITIIIIYICISTLLIHIQNISIPVNYSSRYNFTTLEIGLFFIAPSLGYMLGSLIGGKYSDFLAQKFLTSSGDYCPEIRIKAAWFGLLLLPITCFIYGWLLEINFNVYVLGIILFLCSFGILSIFNTLSTYLVDSCPGLGASVMSLTCLIRLAIPATIAIFETTIEERLGVRWTFTLVSVICFLSILLPVIVYINGRKWRSNFVSTI</sequence>
<dbReference type="EMBL" id="QKWP01000230">
    <property type="protein sequence ID" value="RIB24118.1"/>
    <property type="molecule type" value="Genomic_DNA"/>
</dbReference>
<dbReference type="InterPro" id="IPR036259">
    <property type="entry name" value="MFS_trans_sf"/>
</dbReference>
<reference evidence="6 7" key="1">
    <citation type="submission" date="2018-06" db="EMBL/GenBank/DDBJ databases">
        <title>Comparative genomics reveals the genomic features of Rhizophagus irregularis, R. cerebriforme, R. diaphanum and Gigaspora rosea, and their symbiotic lifestyle signature.</title>
        <authorList>
            <person name="Morin E."/>
            <person name="San Clemente H."/>
            <person name="Chen E.C.H."/>
            <person name="De La Providencia I."/>
            <person name="Hainaut M."/>
            <person name="Kuo A."/>
            <person name="Kohler A."/>
            <person name="Murat C."/>
            <person name="Tang N."/>
            <person name="Roy S."/>
            <person name="Loubradou J."/>
            <person name="Henrissat B."/>
            <person name="Grigoriev I.V."/>
            <person name="Corradi N."/>
            <person name="Roux C."/>
            <person name="Martin F.M."/>
        </authorList>
    </citation>
    <scope>NUCLEOTIDE SEQUENCE [LARGE SCALE GENOMIC DNA]</scope>
    <source>
        <strain evidence="6 7">DAOM 194757</strain>
    </source>
</reference>
<evidence type="ECO:0000256" key="1">
    <source>
        <dbReference type="ARBA" id="ARBA00004141"/>
    </source>
</evidence>
<keyword evidence="3 5" id="KW-1133">Transmembrane helix</keyword>
<feature type="transmembrane region" description="Helical" evidence="5">
    <location>
        <begin position="361"/>
        <end position="382"/>
    </location>
</feature>
<dbReference type="GO" id="GO:0022857">
    <property type="term" value="F:transmembrane transporter activity"/>
    <property type="evidence" value="ECO:0007669"/>
    <property type="project" value="InterPro"/>
</dbReference>
<keyword evidence="7" id="KW-1185">Reference proteome</keyword>
<feature type="transmembrane region" description="Helical" evidence="5">
    <location>
        <begin position="138"/>
        <end position="163"/>
    </location>
</feature>
<feature type="transmembrane region" description="Helical" evidence="5">
    <location>
        <begin position="394"/>
        <end position="417"/>
    </location>
</feature>
<proteinExistence type="predicted"/>
<name>A0A397VQA7_9GLOM</name>
<dbReference type="Pfam" id="PF07690">
    <property type="entry name" value="MFS_1"/>
    <property type="match status" value="1"/>
</dbReference>
<dbReference type="Gene3D" id="1.20.1250.20">
    <property type="entry name" value="MFS general substrate transporter like domains"/>
    <property type="match status" value="1"/>
</dbReference>
<feature type="transmembrane region" description="Helical" evidence="5">
    <location>
        <begin position="175"/>
        <end position="201"/>
    </location>
</feature>
<dbReference type="SUPFAM" id="SSF103473">
    <property type="entry name" value="MFS general substrate transporter"/>
    <property type="match status" value="1"/>
</dbReference>
<keyword evidence="4 5" id="KW-0472">Membrane</keyword>
<dbReference type="PANTHER" id="PTHR23502">
    <property type="entry name" value="MAJOR FACILITATOR SUPERFAMILY"/>
    <property type="match status" value="1"/>
</dbReference>
<protein>
    <submittedName>
        <fullName evidence="6">Major facilitator superfamily domain-containing protein</fullName>
    </submittedName>
</protein>
<feature type="transmembrane region" description="Helical" evidence="5">
    <location>
        <begin position="294"/>
        <end position="313"/>
    </location>
</feature>
<dbReference type="OrthoDB" id="3936150at2759"/>
<gene>
    <name evidence="6" type="ORF">C2G38_2169472</name>
</gene>
<evidence type="ECO:0000256" key="3">
    <source>
        <dbReference type="ARBA" id="ARBA00022989"/>
    </source>
</evidence>
<dbReference type="InterPro" id="IPR011701">
    <property type="entry name" value="MFS"/>
</dbReference>
<evidence type="ECO:0000256" key="4">
    <source>
        <dbReference type="ARBA" id="ARBA00023136"/>
    </source>
</evidence>
<dbReference type="Proteomes" id="UP000266673">
    <property type="component" value="Unassembled WGS sequence"/>
</dbReference>
<dbReference type="STRING" id="44941.A0A397VQA7"/>
<evidence type="ECO:0000256" key="5">
    <source>
        <dbReference type="SAM" id="Phobius"/>
    </source>
</evidence>
<evidence type="ECO:0000313" key="7">
    <source>
        <dbReference type="Proteomes" id="UP000266673"/>
    </source>
</evidence>
<keyword evidence="2 5" id="KW-0812">Transmembrane</keyword>
<dbReference type="GO" id="GO:0005886">
    <property type="term" value="C:plasma membrane"/>
    <property type="evidence" value="ECO:0007669"/>
    <property type="project" value="TreeGrafter"/>
</dbReference>
<dbReference type="AlphaFoldDB" id="A0A397VQA7"/>
<evidence type="ECO:0000313" key="6">
    <source>
        <dbReference type="EMBL" id="RIB24118.1"/>
    </source>
</evidence>